<feature type="non-terminal residue" evidence="2">
    <location>
        <position position="1"/>
    </location>
</feature>
<gene>
    <name evidence="2" type="ORF">S06H3_58045</name>
</gene>
<reference evidence="2" key="1">
    <citation type="journal article" date="2014" name="Front. Microbiol.">
        <title>High frequency of phylogenetically diverse reductive dehalogenase-homologous genes in deep subseafloor sedimentary metagenomes.</title>
        <authorList>
            <person name="Kawai M."/>
            <person name="Futagami T."/>
            <person name="Toyoda A."/>
            <person name="Takaki Y."/>
            <person name="Nishi S."/>
            <person name="Hori S."/>
            <person name="Arai W."/>
            <person name="Tsubouchi T."/>
            <person name="Morono Y."/>
            <person name="Uchiyama I."/>
            <person name="Ito T."/>
            <person name="Fujiyama A."/>
            <person name="Inagaki F."/>
            <person name="Takami H."/>
        </authorList>
    </citation>
    <scope>NUCLEOTIDE SEQUENCE</scope>
    <source>
        <strain evidence="2">Expedition CK06-06</strain>
    </source>
</reference>
<proteinExistence type="predicted"/>
<organism evidence="2">
    <name type="scientific">marine sediment metagenome</name>
    <dbReference type="NCBI Taxonomy" id="412755"/>
    <lineage>
        <taxon>unclassified sequences</taxon>
        <taxon>metagenomes</taxon>
        <taxon>ecological metagenomes</taxon>
    </lineage>
</organism>
<feature type="domain" description="DUF4350" evidence="1">
    <location>
        <begin position="15"/>
        <end position="84"/>
    </location>
</feature>
<dbReference type="AlphaFoldDB" id="X1R847"/>
<comment type="caution">
    <text evidence="2">The sequence shown here is derived from an EMBL/GenBank/DDBJ whole genome shotgun (WGS) entry which is preliminary data.</text>
</comment>
<name>X1R847_9ZZZZ</name>
<accession>X1R847</accession>
<dbReference type="Pfam" id="PF14258">
    <property type="entry name" value="DUF4350"/>
    <property type="match status" value="1"/>
</dbReference>
<evidence type="ECO:0000259" key="1">
    <source>
        <dbReference type="Pfam" id="PF14258"/>
    </source>
</evidence>
<dbReference type="InterPro" id="IPR025646">
    <property type="entry name" value="DUF4350"/>
</dbReference>
<sequence length="104" mass="11515">GTKDISSVIPASPVQSLSELPISPQEVTFILIPYLNFSLDELEEINNFVTRGGTLVLADDYGYGNQLLEHLGLKARFSGQPLLDPLINYKNKWFPQVSHLTSSP</sequence>
<evidence type="ECO:0000313" key="2">
    <source>
        <dbReference type="EMBL" id="GAI51779.1"/>
    </source>
</evidence>
<protein>
    <recommendedName>
        <fullName evidence="1">DUF4350 domain-containing protein</fullName>
    </recommendedName>
</protein>
<dbReference type="EMBL" id="BARV01037536">
    <property type="protein sequence ID" value="GAI51779.1"/>
    <property type="molecule type" value="Genomic_DNA"/>
</dbReference>